<organism evidence="1 2">
    <name type="scientific">Actinomycetospora succinea</name>
    <dbReference type="NCBI Taxonomy" id="663603"/>
    <lineage>
        <taxon>Bacteria</taxon>
        <taxon>Bacillati</taxon>
        <taxon>Actinomycetota</taxon>
        <taxon>Actinomycetes</taxon>
        <taxon>Pseudonocardiales</taxon>
        <taxon>Pseudonocardiaceae</taxon>
        <taxon>Actinomycetospora</taxon>
    </lineage>
</organism>
<comment type="caution">
    <text evidence="1">The sequence shown here is derived from an EMBL/GenBank/DDBJ whole genome shotgun (WGS) entry which is preliminary data.</text>
</comment>
<reference evidence="1 2" key="1">
    <citation type="submission" date="2019-03" db="EMBL/GenBank/DDBJ databases">
        <title>Genomic Encyclopedia of Type Strains, Phase IV (KMG-IV): sequencing the most valuable type-strain genomes for metagenomic binning, comparative biology and taxonomic classification.</title>
        <authorList>
            <person name="Goeker M."/>
        </authorList>
    </citation>
    <scope>NUCLEOTIDE SEQUENCE [LARGE SCALE GENOMIC DNA]</scope>
    <source>
        <strain evidence="1 2">DSM 45775</strain>
    </source>
</reference>
<dbReference type="Proteomes" id="UP000295705">
    <property type="component" value="Unassembled WGS sequence"/>
</dbReference>
<gene>
    <name evidence="1" type="ORF">EV188_1119</name>
</gene>
<proteinExistence type="predicted"/>
<dbReference type="RefSeq" id="WP_133829327.1">
    <property type="nucleotide sequence ID" value="NZ_BAABHR010000021.1"/>
</dbReference>
<dbReference type="InterPro" id="IPR046275">
    <property type="entry name" value="DUF6308"/>
</dbReference>
<protein>
    <submittedName>
        <fullName evidence="1">Uncharacterized protein</fullName>
    </submittedName>
</protein>
<dbReference type="Pfam" id="PF19827">
    <property type="entry name" value="DUF6308"/>
    <property type="match status" value="1"/>
</dbReference>
<evidence type="ECO:0000313" key="2">
    <source>
        <dbReference type="Proteomes" id="UP000295705"/>
    </source>
</evidence>
<dbReference type="EMBL" id="SNYO01000011">
    <property type="protein sequence ID" value="TDQ48839.1"/>
    <property type="molecule type" value="Genomic_DNA"/>
</dbReference>
<dbReference type="OrthoDB" id="5178186at2"/>
<name>A0A4R6USQ1_9PSEU</name>
<sequence>MGATPEWLIKVAKGSEEHRDWCTRALTTYFDEPAPGRPNFSGASFDVLGENPPDRIVPDDLVAVSLLSVRVPKHAALRVLGPDADRISGLLEGIPADRDLHDATPGAIADGECADQLWWVLAERRPGRPRADVDGFGDVTISKILARKRPRLLPVWDSVVGKQLGLRRPRDHWTCVQELLHRDPAYVEVLRAAHQAAGLSDRVSVLRTLDVLLWMDGTGHCPAP</sequence>
<dbReference type="AlphaFoldDB" id="A0A4R6USQ1"/>
<evidence type="ECO:0000313" key="1">
    <source>
        <dbReference type="EMBL" id="TDQ48839.1"/>
    </source>
</evidence>
<accession>A0A4R6USQ1</accession>
<keyword evidence="2" id="KW-1185">Reference proteome</keyword>